<gene>
    <name evidence="1" type="ORF">O163_12170</name>
</gene>
<comment type="caution">
    <text evidence="1">The sequence shown here is derived from an EMBL/GenBank/DDBJ whole genome shotgun (WGS) entry which is preliminary data.</text>
</comment>
<accession>U5CM87</accession>
<evidence type="ECO:0000313" key="1">
    <source>
        <dbReference type="EMBL" id="ERM91123.1"/>
    </source>
</evidence>
<dbReference type="Proteomes" id="UP000016856">
    <property type="component" value="Unassembled WGS sequence"/>
</dbReference>
<proteinExistence type="predicted"/>
<reference evidence="1 2" key="1">
    <citation type="journal article" date="2013" name="Genome Announc.">
        <title>Draft Genome Sequence of an Anaerobic and Extremophilic Bacterium, Caldanaerobacter yonseiensis, Isolated from a Geothermal Hot Stream.</title>
        <authorList>
            <person name="Lee S.J."/>
            <person name="Lee Y.J."/>
            <person name="Park G.S."/>
            <person name="Kim B.C."/>
            <person name="Lee S.J."/>
            <person name="Shin J.H."/>
            <person name="Lee D.W."/>
        </authorList>
    </citation>
    <scope>NUCLEOTIDE SEQUENCE [LARGE SCALE GENOMIC DNA]</scope>
    <source>
        <strain evidence="1 2">KB-1</strain>
    </source>
</reference>
<sequence>MYQLQLLLNIPEIFTSQSKIDFYSSISSMFKNLDLSSMPEFPSSDHGRKGCSHRAMFRAFVVMKAER</sequence>
<dbReference type="EMBL" id="AXDC01000040">
    <property type="protein sequence ID" value="ERM91123.1"/>
    <property type="molecule type" value="Genomic_DNA"/>
</dbReference>
<dbReference type="AlphaFoldDB" id="U5CM87"/>
<name>U5CM87_CALSX</name>
<organism evidence="1 2">
    <name type="scientific">Caldanaerobacter subterraneus subsp. yonseiensis KB-1</name>
    <dbReference type="NCBI Taxonomy" id="1388761"/>
    <lineage>
        <taxon>Bacteria</taxon>
        <taxon>Bacillati</taxon>
        <taxon>Bacillota</taxon>
        <taxon>Clostridia</taxon>
        <taxon>Thermoanaerobacterales</taxon>
        <taxon>Thermoanaerobacteraceae</taxon>
        <taxon>Caldanaerobacter</taxon>
    </lineage>
</organism>
<evidence type="ECO:0000313" key="2">
    <source>
        <dbReference type="Proteomes" id="UP000016856"/>
    </source>
</evidence>
<protein>
    <submittedName>
        <fullName evidence="1">Transposase</fullName>
    </submittedName>
</protein>